<accession>A0ABU7M0X5</accession>
<sequence length="112" mass="12633">MGLIFARIGSVSATLFLAFILATAMLVTLGLYAPDWLNWIINGAELVEDWLTHTGLPNRYNNFVRIFLGDEQITFLFFTIIARVIIAIVATSFSAAFFPDRDKRNVIERTFG</sequence>
<dbReference type="EMBL" id="JAZDRO010000005">
    <property type="protein sequence ID" value="MEE2567441.1"/>
    <property type="molecule type" value="Genomic_DNA"/>
</dbReference>
<dbReference type="RefSeq" id="WP_330197002.1">
    <property type="nucleotide sequence ID" value="NZ_JAZDRO010000005.1"/>
</dbReference>
<gene>
    <name evidence="2" type="ORF">V0U35_12205</name>
</gene>
<feature type="transmembrane region" description="Helical" evidence="1">
    <location>
        <begin position="12"/>
        <end position="33"/>
    </location>
</feature>
<evidence type="ECO:0008006" key="4">
    <source>
        <dbReference type="Google" id="ProtNLM"/>
    </source>
</evidence>
<organism evidence="2 3">
    <name type="scientific">Hyphobacterium marinum</name>
    <dbReference type="NCBI Taxonomy" id="3116574"/>
    <lineage>
        <taxon>Bacteria</taxon>
        <taxon>Pseudomonadati</taxon>
        <taxon>Pseudomonadota</taxon>
        <taxon>Alphaproteobacteria</taxon>
        <taxon>Maricaulales</taxon>
        <taxon>Maricaulaceae</taxon>
        <taxon>Hyphobacterium</taxon>
    </lineage>
</organism>
<evidence type="ECO:0000256" key="1">
    <source>
        <dbReference type="SAM" id="Phobius"/>
    </source>
</evidence>
<feature type="transmembrane region" description="Helical" evidence="1">
    <location>
        <begin position="73"/>
        <end position="98"/>
    </location>
</feature>
<name>A0ABU7M0X5_9PROT</name>
<comment type="caution">
    <text evidence="2">The sequence shown here is derived from an EMBL/GenBank/DDBJ whole genome shotgun (WGS) entry which is preliminary data.</text>
</comment>
<evidence type="ECO:0000313" key="2">
    <source>
        <dbReference type="EMBL" id="MEE2567441.1"/>
    </source>
</evidence>
<reference evidence="2 3" key="1">
    <citation type="submission" date="2024-01" db="EMBL/GenBank/DDBJ databases">
        <title>Hyphobacterium bacterium isolated from marine sediment.</title>
        <authorList>
            <person name="Zhao S."/>
        </authorList>
    </citation>
    <scope>NUCLEOTIDE SEQUENCE [LARGE SCALE GENOMIC DNA]</scope>
    <source>
        <strain evidence="2 3">Y60-23</strain>
    </source>
</reference>
<keyword evidence="1" id="KW-0472">Membrane</keyword>
<dbReference type="Proteomes" id="UP001310692">
    <property type="component" value="Unassembled WGS sequence"/>
</dbReference>
<protein>
    <recommendedName>
        <fullName evidence="4">ABC transporter permease</fullName>
    </recommendedName>
</protein>
<evidence type="ECO:0000313" key="3">
    <source>
        <dbReference type="Proteomes" id="UP001310692"/>
    </source>
</evidence>
<keyword evidence="1" id="KW-1133">Transmembrane helix</keyword>
<proteinExistence type="predicted"/>
<keyword evidence="1" id="KW-0812">Transmembrane</keyword>
<keyword evidence="3" id="KW-1185">Reference proteome</keyword>